<evidence type="ECO:0000313" key="3">
    <source>
        <dbReference type="Proteomes" id="UP000280507"/>
    </source>
</evidence>
<protein>
    <submittedName>
        <fullName evidence="2">SCP-2 family sterol carrier protein</fullName>
    </submittedName>
</protein>
<evidence type="ECO:0000259" key="1">
    <source>
        <dbReference type="Pfam" id="PF02036"/>
    </source>
</evidence>
<keyword evidence="3" id="KW-1185">Reference proteome</keyword>
<accession>A0A3M8QAD6</accession>
<dbReference type="InterPro" id="IPR036527">
    <property type="entry name" value="SCP2_sterol-bd_dom_sf"/>
</dbReference>
<dbReference type="GO" id="GO:0005829">
    <property type="term" value="C:cytosol"/>
    <property type="evidence" value="ECO:0007669"/>
    <property type="project" value="TreeGrafter"/>
</dbReference>
<dbReference type="RefSeq" id="WP_123094375.1">
    <property type="nucleotide sequence ID" value="NZ_RIZG01000001.1"/>
</dbReference>
<evidence type="ECO:0000313" key="2">
    <source>
        <dbReference type="EMBL" id="RNF53033.1"/>
    </source>
</evidence>
<dbReference type="Gene3D" id="3.30.1050.10">
    <property type="entry name" value="SCP2 sterol-binding domain"/>
    <property type="match status" value="1"/>
</dbReference>
<feature type="domain" description="SCP2" evidence="1">
    <location>
        <begin position="17"/>
        <end position="102"/>
    </location>
</feature>
<dbReference type="AlphaFoldDB" id="A0A3M8QAD6"/>
<organism evidence="2 3">
    <name type="scientific">Marinomonas hwangdonensis</name>
    <dbReference type="NCBI Taxonomy" id="1053647"/>
    <lineage>
        <taxon>Bacteria</taxon>
        <taxon>Pseudomonadati</taxon>
        <taxon>Pseudomonadota</taxon>
        <taxon>Gammaproteobacteria</taxon>
        <taxon>Oceanospirillales</taxon>
        <taxon>Oceanospirillaceae</taxon>
        <taxon>Marinomonas</taxon>
    </lineage>
</organism>
<dbReference type="SUPFAM" id="SSF55718">
    <property type="entry name" value="SCP-like"/>
    <property type="match status" value="1"/>
</dbReference>
<dbReference type="Pfam" id="PF02036">
    <property type="entry name" value="SCP2"/>
    <property type="match status" value="1"/>
</dbReference>
<dbReference type="PANTHER" id="PTHR10094:SF25">
    <property type="entry name" value="SCP2 STEROL-BINDING DOMAIN-CONTAINING PROTEIN 1"/>
    <property type="match status" value="1"/>
</dbReference>
<comment type="caution">
    <text evidence="2">The sequence shown here is derived from an EMBL/GenBank/DDBJ whole genome shotgun (WGS) entry which is preliminary data.</text>
</comment>
<reference evidence="2 3" key="1">
    <citation type="journal article" date="2012" name="Int. J. Syst. Evol. Microbiol.">
        <title>Marinomonas hwangdonensis sp. nov., isolated from seawater.</title>
        <authorList>
            <person name="Jung Y.T."/>
            <person name="Oh T.K."/>
            <person name="Yoon J.H."/>
        </authorList>
    </citation>
    <scope>NUCLEOTIDE SEQUENCE [LARGE SCALE GENOMIC DNA]</scope>
    <source>
        <strain evidence="2 3">HDW-15</strain>
    </source>
</reference>
<dbReference type="EMBL" id="RIZG01000001">
    <property type="protein sequence ID" value="RNF53033.1"/>
    <property type="molecule type" value="Genomic_DNA"/>
</dbReference>
<dbReference type="OrthoDB" id="9809312at2"/>
<name>A0A3M8QAD6_9GAMM</name>
<gene>
    <name evidence="2" type="ORF">EBI00_02735</name>
</gene>
<sequence length="104" mass="11476">MSEAKAVFESMLARFDADEADDMEAVFQFDLDDDSNYHLSINEGKCAMAEGEHDDPTVTLSMDLDTLKDVMSGELDGMAAFMQGKIRADGDIMLATKLTQIFPQ</sequence>
<dbReference type="Proteomes" id="UP000280507">
    <property type="component" value="Unassembled WGS sequence"/>
</dbReference>
<dbReference type="InterPro" id="IPR003033">
    <property type="entry name" value="SCP2_sterol-bd_dom"/>
</dbReference>
<proteinExistence type="predicted"/>
<dbReference type="PANTHER" id="PTHR10094">
    <property type="entry name" value="STEROL CARRIER PROTEIN 2 SCP-2 FAMILY PROTEIN"/>
    <property type="match status" value="1"/>
</dbReference>